<protein>
    <recommendedName>
        <fullName evidence="4">MalT-like TPR region domain-containing protein</fullName>
    </recommendedName>
</protein>
<feature type="transmembrane region" description="Helical" evidence="1">
    <location>
        <begin position="457"/>
        <end position="477"/>
    </location>
</feature>
<dbReference type="SMART" id="SM00028">
    <property type="entry name" value="TPR"/>
    <property type="match status" value="2"/>
</dbReference>
<organism evidence="2 3">
    <name type="scientific">Colwellia marinimaniae</name>
    <dbReference type="NCBI Taxonomy" id="1513592"/>
    <lineage>
        <taxon>Bacteria</taxon>
        <taxon>Pseudomonadati</taxon>
        <taxon>Pseudomonadota</taxon>
        <taxon>Gammaproteobacteria</taxon>
        <taxon>Alteromonadales</taxon>
        <taxon>Colwelliaceae</taxon>
        <taxon>Colwellia</taxon>
    </lineage>
</organism>
<name>A0ABQ0MQY5_9GAMM</name>
<gene>
    <name evidence="2" type="ORF">MTCD1_00193</name>
</gene>
<reference evidence="2 3" key="1">
    <citation type="submission" date="2017-06" db="EMBL/GenBank/DDBJ databases">
        <title>Whole Genome Sequences of Colwellia marinimaniae MTCD1.</title>
        <authorList>
            <person name="Kusumoto H."/>
            <person name="Inoue M."/>
            <person name="Tanikawa K."/>
            <person name="Maeji H."/>
            <person name="Cameron J.H."/>
            <person name="Bartlett D.H."/>
        </authorList>
    </citation>
    <scope>NUCLEOTIDE SEQUENCE [LARGE SCALE GENOMIC DNA]</scope>
    <source>
        <strain evidence="2 3">MTCD1</strain>
    </source>
</reference>
<accession>A0ABQ0MQY5</accession>
<proteinExistence type="predicted"/>
<evidence type="ECO:0000313" key="2">
    <source>
        <dbReference type="EMBL" id="GAW94597.1"/>
    </source>
</evidence>
<evidence type="ECO:0008006" key="4">
    <source>
        <dbReference type="Google" id="ProtNLM"/>
    </source>
</evidence>
<comment type="caution">
    <text evidence="2">The sequence shown here is derived from an EMBL/GenBank/DDBJ whole genome shotgun (WGS) entry which is preliminary data.</text>
</comment>
<sequence length="647" mass="73720">MFFFSITNGMNMTNRQLFSLIILTFKRVIFFSLFAVNAYAQPSSEQIILSNQVLKLLKVNSESLNADTVKKLSEKILDNRKNYSNDILAKVFLLAANVASNQANINQVHDFAQSGLSVNSRDKKIKLALLLKLAEVYVAREKYQQLLILIQTAVNNSEYSRNIKHQLLLLSYRSVAFAMLGEHQAALADLQQVERGINKSELTEHIELLTILSLAYHYLGDYQTSLTMQLKILKLRFEMGLLDNLDQTYLYLGYAYFYLQRFDDAYNAFWQSKSYAENKTAPISAAYASKGLGIVLISQQQFDEAIESLEPTIAIFKHNDMLDEQIESMVALASARLAIAQNSAGYALLVEVLQLLDGEDISLEYAGFYRMVAEMYLADNNYQSAYLWREKHSKVLLTKLKDMKKSATLAHGLSYLITDPQAIVEPLHESRNLAVKLAQNSELSSSFVGKYQKQRTIIISLSALVCLLLITLLGFFLRLKTQRINLAYEEIEKPSYIMTGPMQTKFDYQLAFKKARKFQYPLSVGYLVVENWQELTFHFNNKSIKEVTKDIASLINEQLTEFDYAGLLNQGEYLLMFEHVSSAEAHMKLDKLVQALNSRAFANLGRFSITMKYSLKTPDYKDIDPYLFLAHIAESVNIKPVNQSKVS</sequence>
<dbReference type="RefSeq" id="WP_057182377.1">
    <property type="nucleotide sequence ID" value="NZ_BDQM01000001.1"/>
</dbReference>
<dbReference type="InterPro" id="IPR019734">
    <property type="entry name" value="TPR_rpt"/>
</dbReference>
<dbReference type="Gene3D" id="1.25.40.10">
    <property type="entry name" value="Tetratricopeptide repeat domain"/>
    <property type="match status" value="2"/>
</dbReference>
<keyword evidence="1" id="KW-1133">Transmembrane helix</keyword>
<dbReference type="Proteomes" id="UP000197068">
    <property type="component" value="Unassembled WGS sequence"/>
</dbReference>
<dbReference type="EMBL" id="BDQM01000001">
    <property type="protein sequence ID" value="GAW94597.1"/>
    <property type="molecule type" value="Genomic_DNA"/>
</dbReference>
<dbReference type="SUPFAM" id="SSF48452">
    <property type="entry name" value="TPR-like"/>
    <property type="match status" value="1"/>
</dbReference>
<keyword evidence="1" id="KW-0812">Transmembrane</keyword>
<keyword evidence="1" id="KW-0472">Membrane</keyword>
<dbReference type="InterPro" id="IPR011990">
    <property type="entry name" value="TPR-like_helical_dom_sf"/>
</dbReference>
<evidence type="ECO:0000256" key="1">
    <source>
        <dbReference type="SAM" id="Phobius"/>
    </source>
</evidence>
<keyword evidence="3" id="KW-1185">Reference proteome</keyword>
<evidence type="ECO:0000313" key="3">
    <source>
        <dbReference type="Proteomes" id="UP000197068"/>
    </source>
</evidence>